<dbReference type="EMBL" id="QGNW01002267">
    <property type="protein sequence ID" value="RVW21800.1"/>
    <property type="molecule type" value="Genomic_DNA"/>
</dbReference>
<evidence type="ECO:0000313" key="1">
    <source>
        <dbReference type="EMBL" id="RVW21800.1"/>
    </source>
</evidence>
<evidence type="ECO:0000313" key="2">
    <source>
        <dbReference type="Proteomes" id="UP000288805"/>
    </source>
</evidence>
<name>A0A438CF27_VITVI</name>
<gene>
    <name evidence="1" type="ORF">CK203_112403</name>
</gene>
<reference evidence="1 2" key="1">
    <citation type="journal article" date="2018" name="PLoS Genet.">
        <title>Population sequencing reveals clonal diversity and ancestral inbreeding in the grapevine cultivar Chardonnay.</title>
        <authorList>
            <person name="Roach M.J."/>
            <person name="Johnson D.L."/>
            <person name="Bohlmann J."/>
            <person name="van Vuuren H.J."/>
            <person name="Jones S.J."/>
            <person name="Pretorius I.S."/>
            <person name="Schmidt S.A."/>
            <person name="Borneman A.R."/>
        </authorList>
    </citation>
    <scope>NUCLEOTIDE SEQUENCE [LARGE SCALE GENOMIC DNA]</scope>
    <source>
        <strain evidence="2">cv. Chardonnay</strain>
        <tissue evidence="1">Leaf</tissue>
    </source>
</reference>
<protein>
    <submittedName>
        <fullName evidence="1">Uncharacterized protein</fullName>
    </submittedName>
</protein>
<comment type="caution">
    <text evidence="1">The sequence shown here is derived from an EMBL/GenBank/DDBJ whole genome shotgun (WGS) entry which is preliminary data.</text>
</comment>
<dbReference type="AlphaFoldDB" id="A0A438CF27"/>
<organism evidence="1 2">
    <name type="scientific">Vitis vinifera</name>
    <name type="common">Grape</name>
    <dbReference type="NCBI Taxonomy" id="29760"/>
    <lineage>
        <taxon>Eukaryota</taxon>
        <taxon>Viridiplantae</taxon>
        <taxon>Streptophyta</taxon>
        <taxon>Embryophyta</taxon>
        <taxon>Tracheophyta</taxon>
        <taxon>Spermatophyta</taxon>
        <taxon>Magnoliopsida</taxon>
        <taxon>eudicotyledons</taxon>
        <taxon>Gunneridae</taxon>
        <taxon>Pentapetalae</taxon>
        <taxon>rosids</taxon>
        <taxon>Vitales</taxon>
        <taxon>Vitaceae</taxon>
        <taxon>Viteae</taxon>
        <taxon>Vitis</taxon>
    </lineage>
</organism>
<accession>A0A438CF27</accession>
<sequence length="77" mass="8872">MLKLRCMFHMMVKIWTSSERLQITKAKITVAQHLILSLVHDVHVIDHESNLCNEANESKIEQTPDIPAKLDPLLKLL</sequence>
<proteinExistence type="predicted"/>
<dbReference type="Proteomes" id="UP000288805">
    <property type="component" value="Unassembled WGS sequence"/>
</dbReference>